<reference evidence="1" key="1">
    <citation type="submission" date="2023-10" db="EMBL/GenBank/DDBJ databases">
        <authorList>
            <person name="Chen Y."/>
            <person name="Shah S."/>
            <person name="Dougan E. K."/>
            <person name="Thang M."/>
            <person name="Chan C."/>
        </authorList>
    </citation>
    <scope>NUCLEOTIDE SEQUENCE [LARGE SCALE GENOMIC DNA]</scope>
</reference>
<feature type="non-terminal residue" evidence="1">
    <location>
        <position position="862"/>
    </location>
</feature>
<organism evidence="1 2">
    <name type="scientific">Prorocentrum cordatum</name>
    <dbReference type="NCBI Taxonomy" id="2364126"/>
    <lineage>
        <taxon>Eukaryota</taxon>
        <taxon>Sar</taxon>
        <taxon>Alveolata</taxon>
        <taxon>Dinophyceae</taxon>
        <taxon>Prorocentrales</taxon>
        <taxon>Prorocentraceae</taxon>
        <taxon>Prorocentrum</taxon>
    </lineage>
</organism>
<keyword evidence="2" id="KW-1185">Reference proteome</keyword>
<dbReference type="PANTHER" id="PTHR11062:SF281">
    <property type="entry name" value="EXOSTOSIN-LIKE 2"/>
    <property type="match status" value="1"/>
</dbReference>
<name>A0ABN9T766_9DINO</name>
<comment type="caution">
    <text evidence="1">The sequence shown here is derived from an EMBL/GenBank/DDBJ whole genome shotgun (WGS) entry which is preliminary data.</text>
</comment>
<dbReference type="Proteomes" id="UP001189429">
    <property type="component" value="Unassembled WGS sequence"/>
</dbReference>
<gene>
    <name evidence="1" type="ORF">PCOR1329_LOCUS36249</name>
</gene>
<evidence type="ECO:0000313" key="1">
    <source>
        <dbReference type="EMBL" id="CAK0840921.1"/>
    </source>
</evidence>
<dbReference type="InterPro" id="IPR004263">
    <property type="entry name" value="Exostosin"/>
</dbReference>
<protein>
    <recommendedName>
        <fullName evidence="3">Exostosin GT47 domain-containing protein</fullName>
    </recommendedName>
</protein>
<accession>A0ABN9T766</accession>
<evidence type="ECO:0008006" key="3">
    <source>
        <dbReference type="Google" id="ProtNLM"/>
    </source>
</evidence>
<dbReference type="PANTHER" id="PTHR11062">
    <property type="entry name" value="EXOSTOSIN HEPARAN SULFATE GLYCOSYLTRANSFERASE -RELATED"/>
    <property type="match status" value="1"/>
</dbReference>
<evidence type="ECO:0000313" key="2">
    <source>
        <dbReference type="Proteomes" id="UP001189429"/>
    </source>
</evidence>
<dbReference type="EMBL" id="CAUYUJ010014411">
    <property type="protein sequence ID" value="CAK0840921.1"/>
    <property type="molecule type" value="Genomic_DNA"/>
</dbReference>
<feature type="non-terminal residue" evidence="1">
    <location>
        <position position="1"/>
    </location>
</feature>
<sequence>RRSARPARAAPGAAAARLRVLLGASAAAAGRGRLPAWGLPPPRPADFEGLRLFFYDLPAGFNAELVDELGRQGRDAGGNCDFMLSACTESRWTGKPSQARQRGAEVVVLQKLLACPDSARTRDAGEADLFVVPYLAATDCLLGGFQAGCVKTRSEGGLSLFGHLEHYNHATRHRHLFLATADMHSLPPYIQAQPLLVSRGAVWGHRPGHLLVPSAVVEEELQPAVFEDLQLEQRSVLFWLYQTPNNAARILVYDQLWHLGTLPEEEVRQLLGFHGELVRHWTQRGANATILPAAATVAGMRRAIFCPAPPGENPSAGTKRLMDAVLAGCLPVVVAFGTSWGSGVSWWRTEGPPLEAMLPFTWEIDWRRLAVEVSYSELQREGGLVDSIARLGRDGVEAKRSYLLSVRDRLVFDFAGRVRDAFSVLMDGVRAALPKLTPSPLSHPQLGHTSGMVCDVLPNQMDTVRWRGSDGENYTQKIWFHPFAELSCQPAHLWAAGLDLGPASPLRATRLAVQRPALTRMLLTESGTTVRLHAPQAVSLALGDGPQRAHAGALLASSPLSVCLYRSLPVVKYHRLDTGSWMYYRSPPQGPHNATCSLLPALAAPPPLLSRPIARWELLVQGCRARPRLGRFGQEAEQAWTAMPPGHALQVTVHEACAEAPPRRRAGGFGGRPAGAELLQHVLAVLHGRRRGQPAPDAFVLVPPAAPGRGGAAAAAAPGQWRAGLVTLIGTLTKIFQEMEERHGPAVEAGLGRWLAASCNPCPKFSAGRAVEDVKGARAVAFPAALLDSATLSEWEAAVPLAPLEAEQGAAANFDLLFALLVQTATSARAPVYQTLHGSAATVGLPRRAQGCSRLWRRRGDK</sequence>
<proteinExistence type="predicted"/>